<reference evidence="2 3" key="1">
    <citation type="submission" date="2020-01" db="EMBL/GenBank/DDBJ databases">
        <title>Ponticoccus aerotolerans gen. nov., sp. nov., an anaerobic bacterium and proposal of Ponticoccusceae fam. nov., Ponticoccusles ord. nov. and Ponticoccuse classis nov. in the phylum Kiritimatiellaeota.</title>
        <authorList>
            <person name="Zhou L.Y."/>
            <person name="Du Z.J."/>
        </authorList>
    </citation>
    <scope>NUCLEOTIDE SEQUENCE [LARGE SCALE GENOMIC DNA]</scope>
    <source>
        <strain evidence="2 3">S-5007</strain>
    </source>
</reference>
<evidence type="ECO:0000313" key="3">
    <source>
        <dbReference type="Proteomes" id="UP000464954"/>
    </source>
</evidence>
<evidence type="ECO:0000313" key="2">
    <source>
        <dbReference type="EMBL" id="QHI68037.1"/>
    </source>
</evidence>
<keyword evidence="3" id="KW-1185">Reference proteome</keyword>
<feature type="signal peptide" evidence="1">
    <location>
        <begin position="1"/>
        <end position="21"/>
    </location>
</feature>
<keyword evidence="1" id="KW-0732">Signal</keyword>
<dbReference type="KEGG" id="taer:GT409_00745"/>
<accession>A0A6P1M2I4</accession>
<dbReference type="Proteomes" id="UP000464954">
    <property type="component" value="Chromosome"/>
</dbReference>
<gene>
    <name evidence="2" type="ORF">GT409_00745</name>
</gene>
<name>A0A6P1M2I4_9BACT</name>
<proteinExistence type="predicted"/>
<dbReference type="AlphaFoldDB" id="A0A6P1M2I4"/>
<organism evidence="2 3">
    <name type="scientific">Tichowtungia aerotolerans</name>
    <dbReference type="NCBI Taxonomy" id="2697043"/>
    <lineage>
        <taxon>Bacteria</taxon>
        <taxon>Pseudomonadati</taxon>
        <taxon>Kiritimatiellota</taxon>
        <taxon>Tichowtungiia</taxon>
        <taxon>Tichowtungiales</taxon>
        <taxon>Tichowtungiaceae</taxon>
        <taxon>Tichowtungia</taxon>
    </lineage>
</organism>
<dbReference type="RefSeq" id="WP_160626071.1">
    <property type="nucleotide sequence ID" value="NZ_CP047593.1"/>
</dbReference>
<feature type="chain" id="PRO_5026813021" evidence="1">
    <location>
        <begin position="22"/>
        <end position="314"/>
    </location>
</feature>
<evidence type="ECO:0000256" key="1">
    <source>
        <dbReference type="SAM" id="SignalP"/>
    </source>
</evidence>
<sequence length="314" mass="34696">MKSYVWAVVLLVNVFAGSVSAQSDLINIARNGLSSYTYLDQDGVLMTHDDDPTCVKLTDGVRSDGNAVKIIPWTWKAGPYRGRYLLFDFQETAYPELARIVWMFSNLSGHVLDRVTLFAGDDVSSLVQVGYIEPVKSGASSTIIDVPLEGAAGRYLKVWFETDSNPDTSTMVSICEFEVYARKQFSDWIDDYAGYLPVDGREKDDDPDNDGLKNLIEFALGGNPSENDAAAIRPTLQISGGEAEYCYRRRVDWLPRGLSYSLGISTDLVSAAFTNDTSAYSVLGVSEASGDFEMVTNRIPITDEKSRFVTLMVE</sequence>
<dbReference type="EMBL" id="CP047593">
    <property type="protein sequence ID" value="QHI68037.1"/>
    <property type="molecule type" value="Genomic_DNA"/>
</dbReference>
<protein>
    <submittedName>
        <fullName evidence="2">Uncharacterized protein</fullName>
    </submittedName>
</protein>